<name>A0ABT8G1A4_9MICO</name>
<evidence type="ECO:0000256" key="3">
    <source>
        <dbReference type="SAM" id="SignalP"/>
    </source>
</evidence>
<dbReference type="InterPro" id="IPR018702">
    <property type="entry name" value="DUF2207"/>
</dbReference>
<feature type="chain" id="PRO_5045527088" evidence="3">
    <location>
        <begin position="25"/>
        <end position="617"/>
    </location>
</feature>
<evidence type="ECO:0000256" key="1">
    <source>
        <dbReference type="SAM" id="MobiDB-lite"/>
    </source>
</evidence>
<sequence>MKGTLRALAALMLALVWTGTAAYAASDTTGNQVTRWDAVWDLQADGSAEVTIDFDFDFGDDPGHGPYLTFPTEVDYGDGVHTRLFDVHDIRVGSPSGAPAQAYVDESGGAVTIRIGDEDVDDVSGTQRYVLAFTVDHVMNATTAAELGGEGDQIVQDELFTNVVGTDWTIPLSDITVTIESPVEVLDLVCWAGDAGSDQRCGSSEHEGSSAVVTQERLEPYQGLTVAVAYPPGSFDTTPELVERRTFVGSLGLGWYTVGAAVLLLALGVGLVVRYLRRNGLDVEYDQVTPGLAPTLGATAPVRTRDRKAPVAVQFEPPAGLRPGLLGTLIDEKADTRDVTATMIDLAVRGYLSIEPVGDLDSKDGDFTLTRQRDADGALAPYERLLFDALFDGRDAVTLDDLRTTFAEDMEKVQKSLYDEVTVRGWFKGDPHKARSRWAGLGALLLLAGVGVTVLLALSVSLGVLGLPLAIVGVVVLATTGVAPARTAEGSRVLAQTRGFELYLATAEADQIRFEEGHDIFSRYLPYAIAFGHTERWVSVFEKLAARGVSLPEPTWYHGYAYGAFWMYSAGLSHRIERFESLASNALTAPTPGSSGGSGFSGGSVGGGSFGGGGGGW</sequence>
<keyword evidence="2" id="KW-0472">Membrane</keyword>
<feature type="transmembrane region" description="Helical" evidence="2">
    <location>
        <begin position="438"/>
        <end position="458"/>
    </location>
</feature>
<feature type="region of interest" description="Disordered" evidence="1">
    <location>
        <begin position="593"/>
        <end position="617"/>
    </location>
</feature>
<feature type="signal peptide" evidence="3">
    <location>
        <begin position="1"/>
        <end position="24"/>
    </location>
</feature>
<feature type="domain" description="DUF2207" evidence="4">
    <location>
        <begin position="33"/>
        <end position="229"/>
    </location>
</feature>
<evidence type="ECO:0000256" key="2">
    <source>
        <dbReference type="SAM" id="Phobius"/>
    </source>
</evidence>
<feature type="domain" description="Predicted membrane protein YciQ-like C-terminal" evidence="5">
    <location>
        <begin position="315"/>
        <end position="539"/>
    </location>
</feature>
<feature type="compositionally biased region" description="Gly residues" evidence="1">
    <location>
        <begin position="594"/>
        <end position="617"/>
    </location>
</feature>
<keyword evidence="2" id="KW-0812">Transmembrane</keyword>
<comment type="caution">
    <text evidence="6">The sequence shown here is derived from an EMBL/GenBank/DDBJ whole genome shotgun (WGS) entry which is preliminary data.</text>
</comment>
<dbReference type="InterPro" id="IPR048389">
    <property type="entry name" value="YciQ-like_C"/>
</dbReference>
<dbReference type="EMBL" id="JAUHPV010000004">
    <property type="protein sequence ID" value="MDN4472898.1"/>
    <property type="molecule type" value="Genomic_DNA"/>
</dbReference>
<gene>
    <name evidence="6" type="ORF">QQX04_07815</name>
</gene>
<dbReference type="RefSeq" id="WP_301127903.1">
    <property type="nucleotide sequence ID" value="NZ_JAUHPV010000004.1"/>
</dbReference>
<proteinExistence type="predicted"/>
<keyword evidence="7" id="KW-1185">Reference proteome</keyword>
<evidence type="ECO:0000259" key="5">
    <source>
        <dbReference type="Pfam" id="PF20990"/>
    </source>
</evidence>
<reference evidence="6" key="1">
    <citation type="submission" date="2023-06" db="EMBL/GenBank/DDBJ databases">
        <title>SYSU T00b26.</title>
        <authorList>
            <person name="Gao L."/>
            <person name="Fang B.-Z."/>
            <person name="Li W.-J."/>
        </authorList>
    </citation>
    <scope>NUCLEOTIDE SEQUENCE</scope>
    <source>
        <strain evidence="6">SYSU T00b26</strain>
    </source>
</reference>
<evidence type="ECO:0000259" key="4">
    <source>
        <dbReference type="Pfam" id="PF09972"/>
    </source>
</evidence>
<feature type="transmembrane region" description="Helical" evidence="2">
    <location>
        <begin position="253"/>
        <end position="273"/>
    </location>
</feature>
<keyword evidence="2" id="KW-1133">Transmembrane helix</keyword>
<dbReference type="Pfam" id="PF09972">
    <property type="entry name" value="DUF2207"/>
    <property type="match status" value="1"/>
</dbReference>
<accession>A0ABT8G1A4</accession>
<evidence type="ECO:0000313" key="7">
    <source>
        <dbReference type="Proteomes" id="UP001172738"/>
    </source>
</evidence>
<organism evidence="6 7">
    <name type="scientific">Demequina zhanjiangensis</name>
    <dbReference type="NCBI Taxonomy" id="3051659"/>
    <lineage>
        <taxon>Bacteria</taxon>
        <taxon>Bacillati</taxon>
        <taxon>Actinomycetota</taxon>
        <taxon>Actinomycetes</taxon>
        <taxon>Micrococcales</taxon>
        <taxon>Demequinaceae</taxon>
        <taxon>Demequina</taxon>
    </lineage>
</organism>
<keyword evidence="3" id="KW-0732">Signal</keyword>
<evidence type="ECO:0000313" key="6">
    <source>
        <dbReference type="EMBL" id="MDN4472898.1"/>
    </source>
</evidence>
<dbReference type="Pfam" id="PF20990">
    <property type="entry name" value="DUF2207_C"/>
    <property type="match status" value="1"/>
</dbReference>
<feature type="transmembrane region" description="Helical" evidence="2">
    <location>
        <begin position="464"/>
        <end position="483"/>
    </location>
</feature>
<dbReference type="Proteomes" id="UP001172738">
    <property type="component" value="Unassembled WGS sequence"/>
</dbReference>
<protein>
    <submittedName>
        <fullName evidence="6">DUF2207 domain-containing protein</fullName>
    </submittedName>
</protein>